<dbReference type="EMBL" id="REGN01009383">
    <property type="protein sequence ID" value="RNA01294.1"/>
    <property type="molecule type" value="Genomic_DNA"/>
</dbReference>
<dbReference type="AlphaFoldDB" id="A0A3M7PQK5"/>
<evidence type="ECO:0000256" key="2">
    <source>
        <dbReference type="SAM" id="SignalP"/>
    </source>
</evidence>
<feature type="signal peptide" evidence="2">
    <location>
        <begin position="1"/>
        <end position="16"/>
    </location>
</feature>
<gene>
    <name evidence="3" type="ORF">BpHYR1_047721</name>
</gene>
<protein>
    <submittedName>
        <fullName evidence="3">Uncharacterized protein</fullName>
    </submittedName>
</protein>
<sequence length="71" mass="9002">MIYMQFYLKFFYLCFAFSETQYEQAIKTQYEQELRRKKDLNDQKDLSQRLRKEQEDLEKNMTLKRERKFEA</sequence>
<name>A0A3M7PQK5_BRAPC</name>
<evidence type="ECO:0000313" key="4">
    <source>
        <dbReference type="Proteomes" id="UP000276133"/>
    </source>
</evidence>
<keyword evidence="2" id="KW-0732">Signal</keyword>
<feature type="chain" id="PRO_5018258394" evidence="2">
    <location>
        <begin position="17"/>
        <end position="71"/>
    </location>
</feature>
<comment type="caution">
    <text evidence="3">The sequence shown here is derived from an EMBL/GenBank/DDBJ whole genome shotgun (WGS) entry which is preliminary data.</text>
</comment>
<keyword evidence="4" id="KW-1185">Reference proteome</keyword>
<feature type="region of interest" description="Disordered" evidence="1">
    <location>
        <begin position="45"/>
        <end position="71"/>
    </location>
</feature>
<evidence type="ECO:0000256" key="1">
    <source>
        <dbReference type="SAM" id="MobiDB-lite"/>
    </source>
</evidence>
<organism evidence="3 4">
    <name type="scientific">Brachionus plicatilis</name>
    <name type="common">Marine rotifer</name>
    <name type="synonym">Brachionus muelleri</name>
    <dbReference type="NCBI Taxonomy" id="10195"/>
    <lineage>
        <taxon>Eukaryota</taxon>
        <taxon>Metazoa</taxon>
        <taxon>Spiralia</taxon>
        <taxon>Gnathifera</taxon>
        <taxon>Rotifera</taxon>
        <taxon>Eurotatoria</taxon>
        <taxon>Monogononta</taxon>
        <taxon>Pseudotrocha</taxon>
        <taxon>Ploima</taxon>
        <taxon>Brachionidae</taxon>
        <taxon>Brachionus</taxon>
    </lineage>
</organism>
<reference evidence="3 4" key="1">
    <citation type="journal article" date="2018" name="Sci. Rep.">
        <title>Genomic signatures of local adaptation to the degree of environmental predictability in rotifers.</title>
        <authorList>
            <person name="Franch-Gras L."/>
            <person name="Hahn C."/>
            <person name="Garcia-Roger E.M."/>
            <person name="Carmona M.J."/>
            <person name="Serra M."/>
            <person name="Gomez A."/>
        </authorList>
    </citation>
    <scope>NUCLEOTIDE SEQUENCE [LARGE SCALE GENOMIC DNA]</scope>
    <source>
        <strain evidence="3">HYR1</strain>
    </source>
</reference>
<accession>A0A3M7PQK5</accession>
<evidence type="ECO:0000313" key="3">
    <source>
        <dbReference type="EMBL" id="RNA01294.1"/>
    </source>
</evidence>
<dbReference type="Proteomes" id="UP000276133">
    <property type="component" value="Unassembled WGS sequence"/>
</dbReference>
<proteinExistence type="predicted"/>